<gene>
    <name evidence="1" type="ORF">S01H4_55127</name>
</gene>
<organism evidence="1">
    <name type="scientific">marine sediment metagenome</name>
    <dbReference type="NCBI Taxonomy" id="412755"/>
    <lineage>
        <taxon>unclassified sequences</taxon>
        <taxon>metagenomes</taxon>
        <taxon>ecological metagenomes</taxon>
    </lineage>
</organism>
<reference evidence="1" key="1">
    <citation type="journal article" date="2014" name="Front. Microbiol.">
        <title>High frequency of phylogenetically diverse reductive dehalogenase-homologous genes in deep subseafloor sedimentary metagenomes.</title>
        <authorList>
            <person name="Kawai M."/>
            <person name="Futagami T."/>
            <person name="Toyoda A."/>
            <person name="Takaki Y."/>
            <person name="Nishi S."/>
            <person name="Hori S."/>
            <person name="Arai W."/>
            <person name="Tsubouchi T."/>
            <person name="Morono Y."/>
            <person name="Uchiyama I."/>
            <person name="Ito T."/>
            <person name="Fujiyama A."/>
            <person name="Inagaki F."/>
            <person name="Takami H."/>
        </authorList>
    </citation>
    <scope>NUCLEOTIDE SEQUENCE</scope>
    <source>
        <strain evidence="1">Expedition CK06-06</strain>
    </source>
</reference>
<name>X1D988_9ZZZZ</name>
<dbReference type="Gene3D" id="3.30.70.100">
    <property type="match status" value="1"/>
</dbReference>
<dbReference type="AlphaFoldDB" id="X1D988"/>
<protein>
    <recommendedName>
        <fullName evidence="2">NIPSNAP domain-containing protein</fullName>
    </recommendedName>
</protein>
<evidence type="ECO:0000313" key="1">
    <source>
        <dbReference type="EMBL" id="GAH17346.1"/>
    </source>
</evidence>
<accession>X1D988</accession>
<feature type="non-terminal residue" evidence="1">
    <location>
        <position position="86"/>
    </location>
</feature>
<comment type="caution">
    <text evidence="1">The sequence shown here is derived from an EMBL/GenBank/DDBJ whole genome shotgun (WGS) entry which is preliminary data.</text>
</comment>
<proteinExistence type="predicted"/>
<sequence length="86" mass="10445">MAMYMLYTTKAKSSKVLDDLRVKFEEIYKRHKVDIVGFWVNAEAEEEFFYMSKYENEEDYKNKVEQLQKDEDYIRLGAEVKEARLE</sequence>
<evidence type="ECO:0008006" key="2">
    <source>
        <dbReference type="Google" id="ProtNLM"/>
    </source>
</evidence>
<dbReference type="EMBL" id="BART01031784">
    <property type="protein sequence ID" value="GAH17346.1"/>
    <property type="molecule type" value="Genomic_DNA"/>
</dbReference>